<dbReference type="Gene3D" id="3.40.50.720">
    <property type="entry name" value="NAD(P)-binding Rossmann-like Domain"/>
    <property type="match status" value="1"/>
</dbReference>
<dbReference type="GO" id="GO:0016491">
    <property type="term" value="F:oxidoreductase activity"/>
    <property type="evidence" value="ECO:0007669"/>
    <property type="project" value="UniProtKB-KW"/>
</dbReference>
<reference evidence="4" key="3">
    <citation type="submission" date="2015-06" db="UniProtKB">
        <authorList>
            <consortium name="EnsemblMetazoa"/>
        </authorList>
    </citation>
    <scope>IDENTIFICATION</scope>
</reference>
<dbReference type="PRINTS" id="PR00081">
    <property type="entry name" value="GDHRDH"/>
</dbReference>
<dbReference type="PANTHER" id="PTHR43313:SF1">
    <property type="entry name" value="3BETA-HYDROXYSTEROID DEHYDROGENASE DHS-16"/>
    <property type="match status" value="1"/>
</dbReference>
<dbReference type="EMBL" id="AMQN01003064">
    <property type="status" value="NOT_ANNOTATED_CDS"/>
    <property type="molecule type" value="Genomic_DNA"/>
</dbReference>
<dbReference type="STRING" id="283909.R7TAT1"/>
<dbReference type="AlphaFoldDB" id="R7TAT1"/>
<evidence type="ECO:0000313" key="5">
    <source>
        <dbReference type="Proteomes" id="UP000014760"/>
    </source>
</evidence>
<feature type="chain" id="PRO_5008786809" evidence="2">
    <location>
        <begin position="21"/>
        <end position="316"/>
    </location>
</feature>
<dbReference type="HOGENOM" id="CLU_010194_2_0_1"/>
<name>R7TAT1_CAPTE</name>
<keyword evidence="5" id="KW-1185">Reference proteome</keyword>
<proteinExistence type="predicted"/>
<keyword evidence="2" id="KW-0732">Signal</keyword>
<accession>R7TAT1</accession>
<dbReference type="Proteomes" id="UP000014760">
    <property type="component" value="Unassembled WGS sequence"/>
</dbReference>
<reference evidence="5" key="1">
    <citation type="submission" date="2012-12" db="EMBL/GenBank/DDBJ databases">
        <authorList>
            <person name="Hellsten U."/>
            <person name="Grimwood J."/>
            <person name="Chapman J.A."/>
            <person name="Shapiro H."/>
            <person name="Aerts A."/>
            <person name="Otillar R.P."/>
            <person name="Terry A.Y."/>
            <person name="Boore J.L."/>
            <person name="Simakov O."/>
            <person name="Marletaz F."/>
            <person name="Cho S.-J."/>
            <person name="Edsinger-Gonzales E."/>
            <person name="Havlak P."/>
            <person name="Kuo D.-H."/>
            <person name="Larsson T."/>
            <person name="Lv J."/>
            <person name="Arendt D."/>
            <person name="Savage R."/>
            <person name="Osoegawa K."/>
            <person name="de Jong P."/>
            <person name="Lindberg D.R."/>
            <person name="Seaver E.C."/>
            <person name="Weisblat D.A."/>
            <person name="Putnam N.H."/>
            <person name="Grigoriev I.V."/>
            <person name="Rokhsar D.S."/>
        </authorList>
    </citation>
    <scope>NUCLEOTIDE SEQUENCE</scope>
    <source>
        <strain evidence="5">I ESC-2004</strain>
    </source>
</reference>
<dbReference type="EnsemblMetazoa" id="CapteT192009">
    <property type="protein sequence ID" value="CapteP192009"/>
    <property type="gene ID" value="CapteG192009"/>
</dbReference>
<feature type="signal peptide" evidence="2">
    <location>
        <begin position="1"/>
        <end position="20"/>
    </location>
</feature>
<evidence type="ECO:0000313" key="4">
    <source>
        <dbReference type="EnsemblMetazoa" id="CapteP192009"/>
    </source>
</evidence>
<dbReference type="SUPFAM" id="SSF51735">
    <property type="entry name" value="NAD(P)-binding Rossmann-fold domains"/>
    <property type="match status" value="1"/>
</dbReference>
<dbReference type="GO" id="GO:0008202">
    <property type="term" value="P:steroid metabolic process"/>
    <property type="evidence" value="ECO:0007669"/>
    <property type="project" value="TreeGrafter"/>
</dbReference>
<evidence type="ECO:0000313" key="3">
    <source>
        <dbReference type="EMBL" id="ELT90622.1"/>
    </source>
</evidence>
<dbReference type="PROSITE" id="PS00061">
    <property type="entry name" value="ADH_SHORT"/>
    <property type="match status" value="1"/>
</dbReference>
<protein>
    <submittedName>
        <fullName evidence="3 4">Uncharacterized protein</fullName>
    </submittedName>
</protein>
<dbReference type="PANTHER" id="PTHR43313">
    <property type="entry name" value="SHORT-CHAIN DEHYDROGENASE/REDUCTASE FAMILY 9C"/>
    <property type="match status" value="1"/>
</dbReference>
<sequence>MLLNLVLLFILYKILDYVIRIPFISDVDRKKIMVTGCDSGFGRLFAIRMANKGVTVFASCMTDNGKKQLEQSSTNIKAFIMDITDVDSVQKAYKFVTGHLASNEGLWGIMNNAGCMQQIPGPLEWQSGEEFKRVLTVNVVGHHNVTKTFLPLVKMTRGRLAFTSSIAARLPEPLLTLYAASKHAIDGYVSCIRSDLKAFGISAHLVEPGVNKTPMLNQLYEQLAAFEIPDDLAKEYPKEFLDKHTHYVRDVFERIAFATCNAVVNAYEHALFGMYPRARYSLVPLAKVFLLLPEYALDYIHNHRVGGKKPQPRLIY</sequence>
<dbReference type="OrthoDB" id="5296at2759"/>
<dbReference type="OMA" id="WEDFHQV"/>
<evidence type="ECO:0000256" key="2">
    <source>
        <dbReference type="SAM" id="SignalP"/>
    </source>
</evidence>
<reference evidence="3 5" key="2">
    <citation type="journal article" date="2013" name="Nature">
        <title>Insights into bilaterian evolution from three spiralian genomes.</title>
        <authorList>
            <person name="Simakov O."/>
            <person name="Marletaz F."/>
            <person name="Cho S.J."/>
            <person name="Edsinger-Gonzales E."/>
            <person name="Havlak P."/>
            <person name="Hellsten U."/>
            <person name="Kuo D.H."/>
            <person name="Larsson T."/>
            <person name="Lv J."/>
            <person name="Arendt D."/>
            <person name="Savage R."/>
            <person name="Osoegawa K."/>
            <person name="de Jong P."/>
            <person name="Grimwood J."/>
            <person name="Chapman J.A."/>
            <person name="Shapiro H."/>
            <person name="Aerts A."/>
            <person name="Otillar R.P."/>
            <person name="Terry A.Y."/>
            <person name="Boore J.L."/>
            <person name="Grigoriev I.V."/>
            <person name="Lindberg D.R."/>
            <person name="Seaver E.C."/>
            <person name="Weisblat D.A."/>
            <person name="Putnam N.H."/>
            <person name="Rokhsar D.S."/>
        </authorList>
    </citation>
    <scope>NUCLEOTIDE SEQUENCE</scope>
    <source>
        <strain evidence="3 5">I ESC-2004</strain>
    </source>
</reference>
<dbReference type="InterPro" id="IPR020904">
    <property type="entry name" value="Sc_DH/Rdtase_CS"/>
</dbReference>
<gene>
    <name evidence="3" type="ORF">CAPTEDRAFT_192009</name>
</gene>
<dbReference type="Pfam" id="PF00106">
    <property type="entry name" value="adh_short"/>
    <property type="match status" value="1"/>
</dbReference>
<dbReference type="FunCoup" id="R7TAT1">
    <property type="interactions" value="12"/>
</dbReference>
<organism evidence="3">
    <name type="scientific">Capitella teleta</name>
    <name type="common">Polychaete worm</name>
    <dbReference type="NCBI Taxonomy" id="283909"/>
    <lineage>
        <taxon>Eukaryota</taxon>
        <taxon>Metazoa</taxon>
        <taxon>Spiralia</taxon>
        <taxon>Lophotrochozoa</taxon>
        <taxon>Annelida</taxon>
        <taxon>Polychaeta</taxon>
        <taxon>Sedentaria</taxon>
        <taxon>Scolecida</taxon>
        <taxon>Capitellidae</taxon>
        <taxon>Capitella</taxon>
    </lineage>
</organism>
<evidence type="ECO:0000256" key="1">
    <source>
        <dbReference type="ARBA" id="ARBA00023002"/>
    </source>
</evidence>
<dbReference type="EMBL" id="KB310836">
    <property type="protein sequence ID" value="ELT90622.1"/>
    <property type="molecule type" value="Genomic_DNA"/>
</dbReference>
<dbReference type="InterPro" id="IPR036291">
    <property type="entry name" value="NAD(P)-bd_dom_sf"/>
</dbReference>
<keyword evidence="1" id="KW-0560">Oxidoreductase</keyword>
<dbReference type="InterPro" id="IPR002347">
    <property type="entry name" value="SDR_fam"/>
</dbReference>